<dbReference type="InterPro" id="IPR018060">
    <property type="entry name" value="HTH_AraC"/>
</dbReference>
<dbReference type="Gene3D" id="1.10.10.60">
    <property type="entry name" value="Homeodomain-like"/>
    <property type="match status" value="2"/>
</dbReference>
<dbReference type="PANTHER" id="PTHR43280:SF28">
    <property type="entry name" value="HTH-TYPE TRANSCRIPTIONAL ACTIVATOR RHAS"/>
    <property type="match status" value="1"/>
</dbReference>
<dbReference type="GO" id="GO:0043565">
    <property type="term" value="F:sequence-specific DNA binding"/>
    <property type="evidence" value="ECO:0007669"/>
    <property type="project" value="InterPro"/>
</dbReference>
<keyword evidence="3" id="KW-0804">Transcription</keyword>
<dbReference type="InterPro" id="IPR003313">
    <property type="entry name" value="AraC-bd"/>
</dbReference>
<evidence type="ECO:0000259" key="4">
    <source>
        <dbReference type="PROSITE" id="PS01124"/>
    </source>
</evidence>
<keyword evidence="6" id="KW-1185">Reference proteome</keyword>
<dbReference type="InterPro" id="IPR014710">
    <property type="entry name" value="RmlC-like_jellyroll"/>
</dbReference>
<accession>A0A1V4H6Q7</accession>
<dbReference type="OrthoDB" id="9813413at2"/>
<evidence type="ECO:0000256" key="3">
    <source>
        <dbReference type="ARBA" id="ARBA00023163"/>
    </source>
</evidence>
<dbReference type="PROSITE" id="PS01124">
    <property type="entry name" value="HTH_ARAC_FAMILY_2"/>
    <property type="match status" value="1"/>
</dbReference>
<sequence>MDNEFEIIAHPRIKYLNPFLVSLSYRNSHLHNDFEICLLLKGNLTVYSKKEMYQIPQNSIILFNPIQPHELHAHDGNALILSIQISNKFCQSYFPSMTNIAFDSVFVSALLSEEEHQLLTSILLEITISYLNQDFGYELMCLSSLNRLFYHLLKFAPYHIISDEERIKNTNRFHRMNRILSYIEDNFSSKLLLSSIAERESLSLPYLSHFFKENLNTTFQDYLNQVRFEKAKKLITQTDKKLIDICLESGFSDARYLNKMFMKQFGCTPSQFLNQKDPTNSQSTHTNLKSIQKFYNDSESLEILNKYQSGE</sequence>
<keyword evidence="1" id="KW-0805">Transcription regulation</keyword>
<reference evidence="6" key="1">
    <citation type="submission" date="2016-07" db="EMBL/GenBank/DDBJ databases">
        <authorList>
            <person name="Florea S."/>
            <person name="Webb J.S."/>
            <person name="Jaromczyk J."/>
            <person name="Schardl C.L."/>
        </authorList>
    </citation>
    <scope>NUCLEOTIDE SEQUENCE [LARGE SCALE GENOMIC DNA]</scope>
    <source>
        <strain evidence="6">CY1</strain>
    </source>
</reference>
<dbReference type="InterPro" id="IPR037923">
    <property type="entry name" value="HTH-like"/>
</dbReference>
<organism evidence="5 6">
    <name type="scientific">Paenibacillus ferrarius</name>
    <dbReference type="NCBI Taxonomy" id="1469647"/>
    <lineage>
        <taxon>Bacteria</taxon>
        <taxon>Bacillati</taxon>
        <taxon>Bacillota</taxon>
        <taxon>Bacilli</taxon>
        <taxon>Bacillales</taxon>
        <taxon>Paenibacillaceae</taxon>
        <taxon>Paenibacillus</taxon>
    </lineage>
</organism>
<proteinExistence type="predicted"/>
<dbReference type="RefSeq" id="WP_079421495.1">
    <property type="nucleotide sequence ID" value="NZ_MBTG01000073.1"/>
</dbReference>
<keyword evidence="2" id="KW-0238">DNA-binding</keyword>
<feature type="domain" description="HTH araC/xylS-type" evidence="4">
    <location>
        <begin position="177"/>
        <end position="275"/>
    </location>
</feature>
<dbReference type="SUPFAM" id="SSF46689">
    <property type="entry name" value="Homeodomain-like"/>
    <property type="match status" value="2"/>
</dbReference>
<dbReference type="STRING" id="1469647.BC351_14695"/>
<evidence type="ECO:0000256" key="1">
    <source>
        <dbReference type="ARBA" id="ARBA00023015"/>
    </source>
</evidence>
<evidence type="ECO:0000313" key="6">
    <source>
        <dbReference type="Proteomes" id="UP000190626"/>
    </source>
</evidence>
<dbReference type="SMART" id="SM00342">
    <property type="entry name" value="HTH_ARAC"/>
    <property type="match status" value="1"/>
</dbReference>
<gene>
    <name evidence="5" type="ORF">BC351_14695</name>
</gene>
<dbReference type="AlphaFoldDB" id="A0A1V4H6Q7"/>
<protein>
    <recommendedName>
        <fullName evidence="4">HTH araC/xylS-type domain-containing protein</fullName>
    </recommendedName>
</protein>
<evidence type="ECO:0000313" key="5">
    <source>
        <dbReference type="EMBL" id="OPH46727.1"/>
    </source>
</evidence>
<comment type="caution">
    <text evidence="5">The sequence shown here is derived from an EMBL/GenBank/DDBJ whole genome shotgun (WGS) entry which is preliminary data.</text>
</comment>
<dbReference type="GO" id="GO:0003700">
    <property type="term" value="F:DNA-binding transcription factor activity"/>
    <property type="evidence" value="ECO:0007669"/>
    <property type="project" value="InterPro"/>
</dbReference>
<dbReference type="SUPFAM" id="SSF51215">
    <property type="entry name" value="Regulatory protein AraC"/>
    <property type="match status" value="1"/>
</dbReference>
<dbReference type="Proteomes" id="UP000190626">
    <property type="component" value="Unassembled WGS sequence"/>
</dbReference>
<dbReference type="Pfam" id="PF02311">
    <property type="entry name" value="AraC_binding"/>
    <property type="match status" value="1"/>
</dbReference>
<dbReference type="Pfam" id="PF12833">
    <property type="entry name" value="HTH_18"/>
    <property type="match status" value="1"/>
</dbReference>
<name>A0A1V4H6Q7_9BACL</name>
<evidence type="ECO:0000256" key="2">
    <source>
        <dbReference type="ARBA" id="ARBA00023125"/>
    </source>
</evidence>
<dbReference type="InterPro" id="IPR009057">
    <property type="entry name" value="Homeodomain-like_sf"/>
</dbReference>
<dbReference type="PANTHER" id="PTHR43280">
    <property type="entry name" value="ARAC-FAMILY TRANSCRIPTIONAL REGULATOR"/>
    <property type="match status" value="1"/>
</dbReference>
<dbReference type="Gene3D" id="2.60.120.10">
    <property type="entry name" value="Jelly Rolls"/>
    <property type="match status" value="1"/>
</dbReference>
<dbReference type="EMBL" id="MBTG01000073">
    <property type="protein sequence ID" value="OPH46727.1"/>
    <property type="molecule type" value="Genomic_DNA"/>
</dbReference>